<dbReference type="Proteomes" id="UP000325780">
    <property type="component" value="Unassembled WGS sequence"/>
</dbReference>
<dbReference type="Gene3D" id="3.40.1460.10">
    <property type="entry name" value="Nuclease A inhibitor-like"/>
    <property type="match status" value="1"/>
</dbReference>
<reference evidence="1 2" key="1">
    <citation type="submission" date="2019-04" db="EMBL/GenBank/DDBJ databases">
        <title>Friends and foes A comparative genomics study of 23 Aspergillus species from section Flavi.</title>
        <authorList>
            <consortium name="DOE Joint Genome Institute"/>
            <person name="Kjaerbolling I."/>
            <person name="Vesth T."/>
            <person name="Frisvad J.C."/>
            <person name="Nybo J.L."/>
            <person name="Theobald S."/>
            <person name="Kildgaard S."/>
            <person name="Isbrandt T."/>
            <person name="Kuo A."/>
            <person name="Sato A."/>
            <person name="Lyhne E.K."/>
            <person name="Kogle M.E."/>
            <person name="Wiebenga A."/>
            <person name="Kun R.S."/>
            <person name="Lubbers R.J."/>
            <person name="Makela M.R."/>
            <person name="Barry K."/>
            <person name="Chovatia M."/>
            <person name="Clum A."/>
            <person name="Daum C."/>
            <person name="Haridas S."/>
            <person name="He G."/>
            <person name="LaButti K."/>
            <person name="Lipzen A."/>
            <person name="Mondo S."/>
            <person name="Riley R."/>
            <person name="Salamov A."/>
            <person name="Simmons B.A."/>
            <person name="Magnuson J.K."/>
            <person name="Henrissat B."/>
            <person name="Mortensen U.H."/>
            <person name="Larsen T.O."/>
            <person name="Devries R.P."/>
            <person name="Grigoriev I.V."/>
            <person name="Machida M."/>
            <person name="Baker S.E."/>
            <person name="Andersen M.R."/>
        </authorList>
    </citation>
    <scope>NUCLEOTIDE SEQUENCE [LARGE SCALE GENOMIC DNA]</scope>
    <source>
        <strain evidence="1 2">IBT 18842</strain>
    </source>
</reference>
<sequence length="172" mass="18588">MSDDAYMAFLDKASADLKEARSRLPPDADEVRTETVEIGVRIPAPLASINSFYISETDEPFEPVTLRWEGASKGVFPDPSHFSSLISPRTDLSSSITTLPASSFDPHNQYSSVLRAVRAAATEASGGGIDESAVEVKVYRVETGTSRVEYYVLALNVEDSLLVGLKAKAVET</sequence>
<name>A0A5N6TE47_ASPAV</name>
<protein>
    <submittedName>
        <fullName evidence="1">Uncharacterized protein</fullName>
    </submittedName>
</protein>
<dbReference type="PANTHER" id="PTHR42093:SF1">
    <property type="match status" value="1"/>
</dbReference>
<dbReference type="AlphaFoldDB" id="A0A5N6TE47"/>
<organism evidence="1 2">
    <name type="scientific">Aspergillus avenaceus</name>
    <dbReference type="NCBI Taxonomy" id="36643"/>
    <lineage>
        <taxon>Eukaryota</taxon>
        <taxon>Fungi</taxon>
        <taxon>Dikarya</taxon>
        <taxon>Ascomycota</taxon>
        <taxon>Pezizomycotina</taxon>
        <taxon>Eurotiomycetes</taxon>
        <taxon>Eurotiomycetidae</taxon>
        <taxon>Eurotiales</taxon>
        <taxon>Aspergillaceae</taxon>
        <taxon>Aspergillus</taxon>
        <taxon>Aspergillus subgen. Circumdati</taxon>
    </lineage>
</organism>
<accession>A0A5N6TE47</accession>
<dbReference type="EMBL" id="ML742464">
    <property type="protein sequence ID" value="KAE8144653.1"/>
    <property type="molecule type" value="Genomic_DNA"/>
</dbReference>
<proteinExistence type="predicted"/>
<dbReference type="Pfam" id="PF23151">
    <property type="entry name" value="NuiA_2"/>
    <property type="match status" value="1"/>
</dbReference>
<keyword evidence="2" id="KW-1185">Reference proteome</keyword>
<gene>
    <name evidence="1" type="ORF">BDV25DRAFT_145409</name>
</gene>
<evidence type="ECO:0000313" key="1">
    <source>
        <dbReference type="EMBL" id="KAE8144653.1"/>
    </source>
</evidence>
<dbReference type="PANTHER" id="PTHR42093">
    <property type="match status" value="1"/>
</dbReference>
<evidence type="ECO:0000313" key="2">
    <source>
        <dbReference type="Proteomes" id="UP000325780"/>
    </source>
</evidence>
<dbReference type="InterPro" id="IPR056539">
    <property type="entry name" value="NuiA-like"/>
</dbReference>
<dbReference type="OrthoDB" id="5366485at2759"/>